<organism evidence="12 13">
    <name type="scientific">Pichia sorbitophila (strain ATCC MYA-4447 / BCRC 22081 / CBS 7064 / NBRC 10061 / NRRL Y-12695)</name>
    <name type="common">Hybrid yeast</name>
    <dbReference type="NCBI Taxonomy" id="559304"/>
    <lineage>
        <taxon>Eukaryota</taxon>
        <taxon>Fungi</taxon>
        <taxon>Dikarya</taxon>
        <taxon>Ascomycota</taxon>
        <taxon>Saccharomycotina</taxon>
        <taxon>Pichiomycetes</taxon>
        <taxon>Debaryomycetaceae</taxon>
        <taxon>Millerozyma</taxon>
    </lineage>
</organism>
<dbReference type="PROSITE" id="PS00028">
    <property type="entry name" value="ZINC_FINGER_C2H2_1"/>
    <property type="match status" value="2"/>
</dbReference>
<accession>G8YM55</accession>
<keyword evidence="7" id="KW-0539">Nucleus</keyword>
<feature type="compositionally biased region" description="Low complexity" evidence="10">
    <location>
        <begin position="378"/>
        <end position="393"/>
    </location>
</feature>
<comment type="subcellular location">
    <subcellularLocation>
        <location evidence="1">Nucleus</location>
    </subcellularLocation>
</comment>
<dbReference type="HOGENOM" id="CLU_028624_0_0_1"/>
<dbReference type="EMBL" id="FO082054">
    <property type="protein sequence ID" value="CCE88451.1"/>
    <property type="molecule type" value="Genomic_DNA"/>
</dbReference>
<feature type="compositionally biased region" description="Polar residues" evidence="10">
    <location>
        <begin position="394"/>
        <end position="403"/>
    </location>
</feature>
<feature type="region of interest" description="Disordered" evidence="10">
    <location>
        <begin position="468"/>
        <end position="494"/>
    </location>
</feature>
<gene>
    <name evidence="12" type="primary">Piso0_001956</name>
    <name evidence="12" type="ORF">GNLVRS01_PISO0F01589g</name>
</gene>
<dbReference type="Gene3D" id="3.30.160.60">
    <property type="entry name" value="Classic Zinc Finger"/>
    <property type="match status" value="2"/>
</dbReference>
<evidence type="ECO:0000256" key="6">
    <source>
        <dbReference type="ARBA" id="ARBA00022833"/>
    </source>
</evidence>
<feature type="compositionally biased region" description="Low complexity" evidence="10">
    <location>
        <begin position="31"/>
        <end position="59"/>
    </location>
</feature>
<dbReference type="OrthoDB" id="6155966at2759"/>
<dbReference type="Proteomes" id="UP000005222">
    <property type="component" value="Chromosome F"/>
</dbReference>
<keyword evidence="4" id="KW-0677">Repeat</keyword>
<keyword evidence="3" id="KW-0479">Metal-binding</keyword>
<dbReference type="OMA" id="WENCGTT"/>
<feature type="region of interest" description="Disordered" evidence="10">
    <location>
        <begin position="374"/>
        <end position="415"/>
    </location>
</feature>
<evidence type="ECO:0000256" key="5">
    <source>
        <dbReference type="ARBA" id="ARBA00022771"/>
    </source>
</evidence>
<dbReference type="FunFam" id="3.30.160.60:FF:002343">
    <property type="entry name" value="Zinc finger protein 33A"/>
    <property type="match status" value="1"/>
</dbReference>
<feature type="compositionally biased region" description="Basic and acidic residues" evidence="10">
    <location>
        <begin position="596"/>
        <end position="612"/>
    </location>
</feature>
<dbReference type="GO" id="GO:0005634">
    <property type="term" value="C:nucleus"/>
    <property type="evidence" value="ECO:0007669"/>
    <property type="project" value="UniProtKB-SubCell"/>
</dbReference>
<dbReference type="AlphaFoldDB" id="G8YM55"/>
<evidence type="ECO:0000256" key="4">
    <source>
        <dbReference type="ARBA" id="ARBA00022737"/>
    </source>
</evidence>
<evidence type="ECO:0000313" key="12">
    <source>
        <dbReference type="EMBL" id="CCE88451.1"/>
    </source>
</evidence>
<feature type="region of interest" description="Disordered" evidence="10">
    <location>
        <begin position="31"/>
        <end position="65"/>
    </location>
</feature>
<evidence type="ECO:0000256" key="10">
    <source>
        <dbReference type="SAM" id="MobiDB-lite"/>
    </source>
</evidence>
<evidence type="ECO:0000256" key="7">
    <source>
        <dbReference type="ARBA" id="ARBA00023242"/>
    </source>
</evidence>
<evidence type="ECO:0000256" key="8">
    <source>
        <dbReference type="ARBA" id="ARBA00038089"/>
    </source>
</evidence>
<evidence type="ECO:0000256" key="2">
    <source>
        <dbReference type="ARBA" id="ARBA00022491"/>
    </source>
</evidence>
<keyword evidence="13" id="KW-1185">Reference proteome</keyword>
<protein>
    <submittedName>
        <fullName evidence="12">Piso0_001956 protein</fullName>
    </submittedName>
</protein>
<dbReference type="PROSITE" id="PS50157">
    <property type="entry name" value="ZINC_FINGER_C2H2_2"/>
    <property type="match status" value="3"/>
</dbReference>
<dbReference type="STRING" id="559304.G8YM55"/>
<dbReference type="InterPro" id="IPR050806">
    <property type="entry name" value="pacC/RIM101"/>
</dbReference>
<sequence>MNYNIHPITYFNPGVEYGVMDSEFDVDIEASSNSPMTSQSSQTNGSPHSSYTSQTSSPHEYNKDYSERTNDSLFKRREFGAAGSSGDEAPAAPNSGALTDKNGAGYTGVKPKKIYRKVKDEDLKGPFACKWKECKLIFETPELLYDHLCDDHVGRKSSNNLSLTCLWDNCFTSTVKRDHITSHLRVHVPLKPYHCELCPKSFKRPQDLKKHAKTHADSHAKSLKKMQKNGETMVSVHSNPAMAGSAYNQPANVHQQPQSEEAFVPQFGVDSSLDHLLYYDTNYTSYPEVALPDNTMSDGRKRKAPLDNGAVMVNNVLNAFNFGNAYNNNNNNNSHSNDSAKRARMEPTYNVDMFNKLNNLEEHYMHTNNMQNTFPQANSNNNGGYYNPGTTSGQSMSGPQASQVPLGAPGAGSQSHAHDYNPNLNINGQAQYNSIINASNILEAEKFFNSLNMSIDMQAQKFAPSSLQAKQSQHTNQLYPSLPQFNDNNDAPVNNYSYPSYPQVNRPFNNFGHHVPSDFNSVSTFQKSGQPRVSKSPSPAAQSQNTDESEATEALNKLSLSDSEDKVEFNYNDIMKHKLLVKAVLKHLRDMKNSLPDAAKKESQPLKSRSDKLYPTITAF</sequence>
<evidence type="ECO:0000313" key="13">
    <source>
        <dbReference type="Proteomes" id="UP000005222"/>
    </source>
</evidence>
<proteinExistence type="inferred from homology"/>
<dbReference type="InterPro" id="IPR013087">
    <property type="entry name" value="Znf_C2H2_type"/>
</dbReference>
<reference evidence="12 13" key="1">
    <citation type="journal article" date="2012" name="G3 (Bethesda)">
        <title>Pichia sorbitophila, an interspecies yeast hybrid reveals early steps of genome resolution following polyploidization.</title>
        <authorList>
            <person name="Leh Louis V."/>
            <person name="Despons L."/>
            <person name="Friedrich A."/>
            <person name="Martin T."/>
            <person name="Durrens P."/>
            <person name="Casaregola S."/>
            <person name="Neuveglise C."/>
            <person name="Fairhead C."/>
            <person name="Marck C."/>
            <person name="Cruz J.A."/>
            <person name="Straub M.L."/>
            <person name="Kugler V."/>
            <person name="Sacerdot C."/>
            <person name="Uzunov Z."/>
            <person name="Thierry A."/>
            <person name="Weiss S."/>
            <person name="Bleykasten C."/>
            <person name="De Montigny J."/>
            <person name="Jacques N."/>
            <person name="Jung P."/>
            <person name="Lemaire M."/>
            <person name="Mallet S."/>
            <person name="Morel G."/>
            <person name="Richard G.F."/>
            <person name="Sarkar A."/>
            <person name="Savel G."/>
            <person name="Schacherer J."/>
            <person name="Seret M.L."/>
            <person name="Talla E."/>
            <person name="Samson G."/>
            <person name="Jubin C."/>
            <person name="Poulain J."/>
            <person name="Vacherie B."/>
            <person name="Barbe V."/>
            <person name="Pelletier E."/>
            <person name="Sherman D.J."/>
            <person name="Westhof E."/>
            <person name="Weissenbach J."/>
            <person name="Baret P.V."/>
            <person name="Wincker P."/>
            <person name="Gaillardin C."/>
            <person name="Dujon B."/>
            <person name="Souciet J.L."/>
        </authorList>
    </citation>
    <scope>NUCLEOTIDE SEQUENCE [LARGE SCALE GENOMIC DNA]</scope>
    <source>
        <strain evidence="13">ATCC MYA-4447 / BCRC 22081 / CBS 7064 / NBRC 10061 / NRRL Y-12695</strain>
    </source>
</reference>
<comment type="similarity">
    <text evidence="8">Belongs to the pacC/RIM101 family.</text>
</comment>
<dbReference type="GO" id="GO:0045944">
    <property type="term" value="P:positive regulation of transcription by RNA polymerase II"/>
    <property type="evidence" value="ECO:0007669"/>
    <property type="project" value="TreeGrafter"/>
</dbReference>
<feature type="domain" description="C2H2-type" evidence="11">
    <location>
        <begin position="163"/>
        <end position="192"/>
    </location>
</feature>
<feature type="region of interest" description="Disordered" evidence="10">
    <location>
        <begin position="596"/>
        <end position="620"/>
    </location>
</feature>
<keyword evidence="6" id="KW-0862">Zinc</keyword>
<name>G8YM55_PICSO</name>
<feature type="domain" description="C2H2-type" evidence="11">
    <location>
        <begin position="193"/>
        <end position="220"/>
    </location>
</feature>
<dbReference type="SMART" id="SM00355">
    <property type="entry name" value="ZnF_C2H2"/>
    <property type="match status" value="3"/>
</dbReference>
<dbReference type="InterPro" id="IPR036236">
    <property type="entry name" value="Znf_C2H2_sf"/>
</dbReference>
<evidence type="ECO:0000256" key="1">
    <source>
        <dbReference type="ARBA" id="ARBA00004123"/>
    </source>
</evidence>
<dbReference type="PANTHER" id="PTHR47257">
    <property type="entry name" value="PH-RESPONSE TRANSCRIPTION FACTOR PACC/RIM101"/>
    <property type="match status" value="1"/>
</dbReference>
<dbReference type="InParanoid" id="G8YM55"/>
<dbReference type="SUPFAM" id="SSF57667">
    <property type="entry name" value="beta-beta-alpha zinc fingers"/>
    <property type="match status" value="2"/>
</dbReference>
<evidence type="ECO:0000256" key="9">
    <source>
        <dbReference type="PROSITE-ProRule" id="PRU00042"/>
    </source>
</evidence>
<dbReference type="eggNOG" id="KOG1721">
    <property type="taxonomic scope" value="Eukaryota"/>
</dbReference>
<dbReference type="PANTHER" id="PTHR47257:SF1">
    <property type="entry name" value="PH-RESPONSE TRANSCRIPTION FACTOR PACC_RIM101"/>
    <property type="match status" value="1"/>
</dbReference>
<dbReference type="GO" id="GO:0008270">
    <property type="term" value="F:zinc ion binding"/>
    <property type="evidence" value="ECO:0007669"/>
    <property type="project" value="UniProtKB-KW"/>
</dbReference>
<feature type="region of interest" description="Disordered" evidence="10">
    <location>
        <begin position="519"/>
        <end position="558"/>
    </location>
</feature>
<keyword evidence="2" id="KW-0678">Repressor</keyword>
<feature type="domain" description="C2H2-type" evidence="11">
    <location>
        <begin position="127"/>
        <end position="157"/>
    </location>
</feature>
<evidence type="ECO:0000256" key="3">
    <source>
        <dbReference type="ARBA" id="ARBA00022723"/>
    </source>
</evidence>
<evidence type="ECO:0000259" key="11">
    <source>
        <dbReference type="PROSITE" id="PS50157"/>
    </source>
</evidence>
<keyword evidence="5 9" id="KW-0863">Zinc-finger</keyword>
<feature type="region of interest" description="Disordered" evidence="10">
    <location>
        <begin position="81"/>
        <end position="103"/>
    </location>
</feature>
<feature type="compositionally biased region" description="Polar residues" evidence="10">
    <location>
        <begin position="519"/>
        <end position="546"/>
    </location>
</feature>